<protein>
    <submittedName>
        <fullName evidence="2">Uncharacterized protein</fullName>
    </submittedName>
</protein>
<keyword evidence="3" id="KW-1185">Reference proteome</keyword>
<feature type="region of interest" description="Disordered" evidence="1">
    <location>
        <begin position="116"/>
        <end position="137"/>
    </location>
</feature>
<feature type="compositionally biased region" description="Polar residues" evidence="1">
    <location>
        <begin position="19"/>
        <end position="36"/>
    </location>
</feature>
<evidence type="ECO:0000256" key="1">
    <source>
        <dbReference type="SAM" id="MobiDB-lite"/>
    </source>
</evidence>
<sequence>MSSGRLGSSSLSASAMTSPTTRSLSPGSLVSSPCKNDPQSLPSVYNYHPSAQTVQQVRQFCYMPSTVLSLSTDANNATNSSCNYSDIVTENSPNFSGIYTLRHAQEGVQNSPISLAPLKSSENPLMNPKKRVKHKSSAFTISDRKGGTLNPPSDCAAKCAGCSAALRDRHVIR</sequence>
<gene>
    <name evidence="2" type="ORF">PXEA_LOCUS24019</name>
</gene>
<evidence type="ECO:0000313" key="2">
    <source>
        <dbReference type="EMBL" id="VEL30579.1"/>
    </source>
</evidence>
<organism evidence="2 3">
    <name type="scientific">Protopolystoma xenopodis</name>
    <dbReference type="NCBI Taxonomy" id="117903"/>
    <lineage>
        <taxon>Eukaryota</taxon>
        <taxon>Metazoa</taxon>
        <taxon>Spiralia</taxon>
        <taxon>Lophotrochozoa</taxon>
        <taxon>Platyhelminthes</taxon>
        <taxon>Monogenea</taxon>
        <taxon>Polyopisthocotylea</taxon>
        <taxon>Polystomatidea</taxon>
        <taxon>Polystomatidae</taxon>
        <taxon>Protopolystoma</taxon>
    </lineage>
</organism>
<accession>A0A448X8D2</accession>
<dbReference type="EMBL" id="CAAALY010113428">
    <property type="protein sequence ID" value="VEL30579.1"/>
    <property type="molecule type" value="Genomic_DNA"/>
</dbReference>
<reference evidence="2" key="1">
    <citation type="submission" date="2018-11" db="EMBL/GenBank/DDBJ databases">
        <authorList>
            <consortium name="Pathogen Informatics"/>
        </authorList>
    </citation>
    <scope>NUCLEOTIDE SEQUENCE</scope>
</reference>
<comment type="caution">
    <text evidence="2">The sequence shown here is derived from an EMBL/GenBank/DDBJ whole genome shotgun (WGS) entry which is preliminary data.</text>
</comment>
<feature type="compositionally biased region" description="Low complexity" evidence="1">
    <location>
        <begin position="1"/>
        <end position="18"/>
    </location>
</feature>
<name>A0A448X8D2_9PLAT</name>
<evidence type="ECO:0000313" key="3">
    <source>
        <dbReference type="Proteomes" id="UP000784294"/>
    </source>
</evidence>
<proteinExistence type="predicted"/>
<feature type="non-terminal residue" evidence="2">
    <location>
        <position position="173"/>
    </location>
</feature>
<feature type="region of interest" description="Disordered" evidence="1">
    <location>
        <begin position="1"/>
        <end position="36"/>
    </location>
</feature>
<dbReference type="Proteomes" id="UP000784294">
    <property type="component" value="Unassembled WGS sequence"/>
</dbReference>
<dbReference type="AlphaFoldDB" id="A0A448X8D2"/>